<comment type="subcellular location">
    <subcellularLocation>
        <location evidence="1">Membrane</location>
    </subcellularLocation>
</comment>
<dbReference type="Gene3D" id="3.40.710.10">
    <property type="entry name" value="DD-peptidase/beta-lactamase superfamily"/>
    <property type="match status" value="1"/>
</dbReference>
<evidence type="ECO:0000256" key="1">
    <source>
        <dbReference type="ARBA" id="ARBA00004370"/>
    </source>
</evidence>
<comment type="caution">
    <text evidence="5">The sequence shown here is derived from an EMBL/GenBank/DDBJ whole genome shotgun (WGS) entry which is preliminary data.</text>
</comment>
<proteinExistence type="inferred from homology"/>
<accession>A0A562J1E8</accession>
<dbReference type="AlphaFoldDB" id="A0A562J1E8"/>
<dbReference type="SUPFAM" id="SSF54184">
    <property type="entry name" value="Penicillin-binding protein 2x (pbp-2x), c-terminal domain"/>
    <property type="match status" value="1"/>
</dbReference>
<evidence type="ECO:0000313" key="6">
    <source>
        <dbReference type="Proteomes" id="UP000315343"/>
    </source>
</evidence>
<dbReference type="InterPro" id="IPR001460">
    <property type="entry name" value="PCN-bd_Tpept"/>
</dbReference>
<evidence type="ECO:0000256" key="2">
    <source>
        <dbReference type="ARBA" id="ARBA00007171"/>
    </source>
</evidence>
<evidence type="ECO:0000259" key="4">
    <source>
        <dbReference type="PROSITE" id="PS51178"/>
    </source>
</evidence>
<gene>
    <name evidence="5" type="ORF">LY60_03569</name>
</gene>
<dbReference type="SUPFAM" id="SSF56519">
    <property type="entry name" value="Penicillin binding protein dimerisation domain"/>
    <property type="match status" value="1"/>
</dbReference>
<dbReference type="PANTHER" id="PTHR30627">
    <property type="entry name" value="PEPTIDOGLYCAN D,D-TRANSPEPTIDASE"/>
    <property type="match status" value="1"/>
</dbReference>
<dbReference type="InterPro" id="IPR012338">
    <property type="entry name" value="Beta-lactam/transpept-like"/>
</dbReference>
<dbReference type="RefSeq" id="WP_145086910.1">
    <property type="nucleotide sequence ID" value="NZ_DAMBUX010000005.1"/>
</dbReference>
<dbReference type="InterPro" id="IPR005543">
    <property type="entry name" value="PASTA_dom"/>
</dbReference>
<dbReference type="Pfam" id="PF00905">
    <property type="entry name" value="Transpeptidase"/>
    <property type="match status" value="1"/>
</dbReference>
<organism evidence="5 6">
    <name type="scientific">Sedimentibacter saalensis</name>
    <dbReference type="NCBI Taxonomy" id="130788"/>
    <lineage>
        <taxon>Bacteria</taxon>
        <taxon>Bacillati</taxon>
        <taxon>Bacillota</taxon>
        <taxon>Tissierellia</taxon>
        <taxon>Sedimentibacter</taxon>
    </lineage>
</organism>
<dbReference type="InterPro" id="IPR005311">
    <property type="entry name" value="PBP_dimer"/>
</dbReference>
<comment type="similarity">
    <text evidence="2">Belongs to the transpeptidase family.</text>
</comment>
<feature type="domain" description="PASTA" evidence="4">
    <location>
        <begin position="649"/>
        <end position="711"/>
    </location>
</feature>
<evidence type="ECO:0000313" key="5">
    <source>
        <dbReference type="EMBL" id="TWH76940.1"/>
    </source>
</evidence>
<dbReference type="Gene3D" id="3.30.10.20">
    <property type="match status" value="1"/>
</dbReference>
<protein>
    <submittedName>
        <fullName evidence="5">Stage V sporulation protein D (Sporulation-specific penicillin-binding protein)</fullName>
    </submittedName>
</protein>
<dbReference type="GO" id="GO:0008658">
    <property type="term" value="F:penicillin binding"/>
    <property type="evidence" value="ECO:0007669"/>
    <property type="project" value="InterPro"/>
</dbReference>
<dbReference type="EMBL" id="VLKH01000015">
    <property type="protein sequence ID" value="TWH76940.1"/>
    <property type="molecule type" value="Genomic_DNA"/>
</dbReference>
<keyword evidence="3" id="KW-0472">Membrane</keyword>
<dbReference type="Gene3D" id="3.90.1310.10">
    <property type="entry name" value="Penicillin-binding protein 2a (Domain 2)"/>
    <property type="match status" value="1"/>
</dbReference>
<dbReference type="PROSITE" id="PS51178">
    <property type="entry name" value="PASTA"/>
    <property type="match status" value="1"/>
</dbReference>
<dbReference type="Pfam" id="PF03793">
    <property type="entry name" value="PASTA"/>
    <property type="match status" value="1"/>
</dbReference>
<dbReference type="Proteomes" id="UP000315343">
    <property type="component" value="Unassembled WGS sequence"/>
</dbReference>
<name>A0A562J1E8_9FIRM</name>
<dbReference type="CDD" id="cd06577">
    <property type="entry name" value="PASTA_pknB"/>
    <property type="match status" value="1"/>
</dbReference>
<dbReference type="InterPro" id="IPR036138">
    <property type="entry name" value="PBP_dimer_sf"/>
</dbReference>
<dbReference type="GO" id="GO:0071555">
    <property type="term" value="P:cell wall organization"/>
    <property type="evidence" value="ECO:0007669"/>
    <property type="project" value="TreeGrafter"/>
</dbReference>
<reference evidence="5 6" key="1">
    <citation type="submission" date="2019-07" db="EMBL/GenBank/DDBJ databases">
        <title>Genomic Encyclopedia of Type Strains, Phase I: the one thousand microbial genomes (KMG-I) project.</title>
        <authorList>
            <person name="Kyrpides N."/>
        </authorList>
    </citation>
    <scope>NUCLEOTIDE SEQUENCE [LARGE SCALE GENOMIC DNA]</scope>
    <source>
        <strain evidence="5 6">DSM 13558</strain>
    </source>
</reference>
<dbReference type="InterPro" id="IPR050515">
    <property type="entry name" value="Beta-lactam/transpept"/>
</dbReference>
<dbReference type="OrthoDB" id="9757901at2"/>
<dbReference type="SUPFAM" id="SSF56601">
    <property type="entry name" value="beta-lactamase/transpeptidase-like"/>
    <property type="match status" value="1"/>
</dbReference>
<dbReference type="SMART" id="SM00740">
    <property type="entry name" value="PASTA"/>
    <property type="match status" value="1"/>
</dbReference>
<dbReference type="GO" id="GO:0005886">
    <property type="term" value="C:plasma membrane"/>
    <property type="evidence" value="ECO:0007669"/>
    <property type="project" value="TreeGrafter"/>
</dbReference>
<sequence length="711" mass="78978">MKKRVKSNTNLQNKKRMLVFLLCFFLVTIALVIRLGFIQIINGEEYKKQAMENWSRDITISAKRGTIYDAKGKKLAVSVNSNTVTCFPADVKKGVQTPEEKDEESEETEENTDSFFTGLLKRLNKSMFSEKAAVENIPVNTNTPEETAAILSEILQMDYEEVLKKITSNYSYVVLKKWITDEQAQAIRDKGLSGINIIEDNKRIYPYGNFAPYVIGFTNVDQDGLYGVEATYNNYLTGIPGRTVVNTDAYGRELPFGYNEYYESQDGLGVVLTIDEVIQHYAESSAEKVLADYNAKRATIVVMDPNNGDILALASKPDYDPNEPKEPVDEKTSAEWAALSNEDLQKAWFNMWRNPAVNDIYEPGSTFKLITTAISLEENTASLNSTYYCDGYVRQIPGENIKCWRYYRPHGQQTLSEAIQNSCNDALAQMGLDIGKDLFYKYIKSFGFEEKSGIMLNGEALGLIKEPINMKDVDVVTQAFGQGVAVTPIQLVGAVSAISNGGNLMEPRIVKQLIDEEGNVVKNFDTVVRRKVISNETSKMMLQIMKEVAESGTKQAYRAGYRIGGKSGTAQKVIDGRYEDGKFISSFVGVAPVDNPKAVALVMVDEPDRNIGYYGSIVAGPAAADLLENIMKYYDVEPVYTEEELGKVEAQTVEVPDLLGLTIAEATDKIIKAGLESNITIEVEAERIVKSQFPKAGEKVVKGSVVTLILN</sequence>
<evidence type="ECO:0000256" key="3">
    <source>
        <dbReference type="ARBA" id="ARBA00023136"/>
    </source>
</evidence>
<dbReference type="Pfam" id="PF03717">
    <property type="entry name" value="PBP_dimer"/>
    <property type="match status" value="1"/>
</dbReference>
<dbReference type="PANTHER" id="PTHR30627:SF1">
    <property type="entry name" value="PEPTIDOGLYCAN D,D-TRANSPEPTIDASE FTSI"/>
    <property type="match status" value="1"/>
</dbReference>
<keyword evidence="6" id="KW-1185">Reference proteome</keyword>